<sequence length="327" mass="33584">MRVRYAAAALLTIFVTSGCTDPPAKDPVAELPTIETVGGWRTLAPAPSQRTEVAAAAVGTRIVVTGGYRADGATVSTVEILETATGRWEPGPPLPVPVNHSMSVGVAGRIYVFGGNLSSNRPTDAAFVLDTTQGWRRIAPMPQPRAAATAVAIDGTVYVAGGIGPSGLAAEMLVYDTATDRWTTAPGPPTRREHLGGAGFGGIVHTVGGRTGGLDTNLGAFESFDPRTGQWTRLPDLPTPRGGLAATATCTGLVVAVGGEARSTFAEAEVFDTATQTWKTLPPLPTPRHGLGVVAIRNTIYTLAGGPTPGLHVADTTEAIEAGGVCQ</sequence>
<keyword evidence="2" id="KW-1185">Reference proteome</keyword>
<dbReference type="AlphaFoldDB" id="A0A8J3ZQC3"/>
<dbReference type="PANTHER" id="PTHR46375">
    <property type="entry name" value="KELCH REPEAT AND BTB DOMAIN-CONTAINING PROTEIN 13-RELATED"/>
    <property type="match status" value="1"/>
</dbReference>
<comment type="caution">
    <text evidence="1">The sequence shown here is derived from an EMBL/GenBank/DDBJ whole genome shotgun (WGS) entry which is preliminary data.</text>
</comment>
<reference evidence="1" key="1">
    <citation type="submission" date="2021-01" db="EMBL/GenBank/DDBJ databases">
        <title>Whole genome shotgun sequence of Virgisporangium ochraceum NBRC 16418.</title>
        <authorList>
            <person name="Komaki H."/>
            <person name="Tamura T."/>
        </authorList>
    </citation>
    <scope>NUCLEOTIDE SEQUENCE</scope>
    <source>
        <strain evidence="1">NBRC 16418</strain>
    </source>
</reference>
<dbReference type="SMART" id="SM00612">
    <property type="entry name" value="Kelch"/>
    <property type="match status" value="5"/>
</dbReference>
<dbReference type="InterPro" id="IPR015915">
    <property type="entry name" value="Kelch-typ_b-propeller"/>
</dbReference>
<organism evidence="1 2">
    <name type="scientific">Virgisporangium ochraceum</name>
    <dbReference type="NCBI Taxonomy" id="65505"/>
    <lineage>
        <taxon>Bacteria</taxon>
        <taxon>Bacillati</taxon>
        <taxon>Actinomycetota</taxon>
        <taxon>Actinomycetes</taxon>
        <taxon>Micromonosporales</taxon>
        <taxon>Micromonosporaceae</taxon>
        <taxon>Virgisporangium</taxon>
    </lineage>
</organism>
<protein>
    <recommendedName>
        <fullName evidence="3">Kelch repeat-containing protein</fullName>
    </recommendedName>
</protein>
<dbReference type="InterPro" id="IPR052392">
    <property type="entry name" value="Kelch-BTB_domain-containing"/>
</dbReference>
<dbReference type="SUPFAM" id="SSF117281">
    <property type="entry name" value="Kelch motif"/>
    <property type="match status" value="1"/>
</dbReference>
<dbReference type="Pfam" id="PF01344">
    <property type="entry name" value="Kelch_1"/>
    <property type="match status" value="1"/>
</dbReference>
<evidence type="ECO:0000313" key="2">
    <source>
        <dbReference type="Proteomes" id="UP000635606"/>
    </source>
</evidence>
<dbReference type="Proteomes" id="UP000635606">
    <property type="component" value="Unassembled WGS sequence"/>
</dbReference>
<dbReference type="RefSeq" id="WP_275423688.1">
    <property type="nucleotide sequence ID" value="NZ_BOPH01000013.1"/>
</dbReference>
<name>A0A8J3ZQC3_9ACTN</name>
<dbReference type="Pfam" id="PF24681">
    <property type="entry name" value="Kelch_KLHDC2_KLHL20_DRC7"/>
    <property type="match status" value="1"/>
</dbReference>
<proteinExistence type="predicted"/>
<gene>
    <name evidence="1" type="ORF">Voc01_009100</name>
</gene>
<dbReference type="EMBL" id="BOPH01000013">
    <property type="protein sequence ID" value="GIJ65993.1"/>
    <property type="molecule type" value="Genomic_DNA"/>
</dbReference>
<dbReference type="Gene3D" id="2.120.10.80">
    <property type="entry name" value="Kelch-type beta propeller"/>
    <property type="match status" value="2"/>
</dbReference>
<evidence type="ECO:0000313" key="1">
    <source>
        <dbReference type="EMBL" id="GIJ65993.1"/>
    </source>
</evidence>
<dbReference type="PROSITE" id="PS51257">
    <property type="entry name" value="PROKAR_LIPOPROTEIN"/>
    <property type="match status" value="1"/>
</dbReference>
<accession>A0A8J3ZQC3</accession>
<evidence type="ECO:0008006" key="3">
    <source>
        <dbReference type="Google" id="ProtNLM"/>
    </source>
</evidence>
<dbReference type="InterPro" id="IPR006652">
    <property type="entry name" value="Kelch_1"/>
</dbReference>
<dbReference type="PANTHER" id="PTHR46375:SF3">
    <property type="entry name" value="KELCH REPEAT AND BTB DOMAIN-CONTAINING PROTEIN 13"/>
    <property type="match status" value="1"/>
</dbReference>